<comment type="cofactor">
    <cofactor evidence="1">
        <name>Mg(2+)</name>
        <dbReference type="ChEBI" id="CHEBI:18420"/>
    </cofactor>
</comment>
<comment type="similarity">
    <text evidence="2">Belongs to the protein kinase superfamily. RIO-type Ser/Thr kinase family.</text>
</comment>
<feature type="compositionally biased region" description="Basic and acidic residues" evidence="15">
    <location>
        <begin position="382"/>
        <end position="391"/>
    </location>
</feature>
<evidence type="ECO:0000256" key="3">
    <source>
        <dbReference type="ARBA" id="ARBA00012513"/>
    </source>
</evidence>
<evidence type="ECO:0000256" key="13">
    <source>
        <dbReference type="ARBA" id="ARBA00068353"/>
    </source>
</evidence>
<dbReference type="InterPro" id="IPR036390">
    <property type="entry name" value="WH_DNA-bd_sf"/>
</dbReference>
<evidence type="ECO:0000256" key="5">
    <source>
        <dbReference type="ARBA" id="ARBA00022679"/>
    </source>
</evidence>
<dbReference type="SUPFAM" id="SSF46785">
    <property type="entry name" value="Winged helix' DNA-binding domain"/>
    <property type="match status" value="1"/>
</dbReference>
<dbReference type="GO" id="GO:0005829">
    <property type="term" value="C:cytosol"/>
    <property type="evidence" value="ECO:0007669"/>
    <property type="project" value="TreeGrafter"/>
</dbReference>
<keyword evidence="4" id="KW-0723">Serine/threonine-protein kinase</keyword>
<dbReference type="GO" id="GO:0005524">
    <property type="term" value="F:ATP binding"/>
    <property type="evidence" value="ECO:0007669"/>
    <property type="project" value="UniProtKB-KW"/>
</dbReference>
<evidence type="ECO:0000256" key="9">
    <source>
        <dbReference type="ARBA" id="ARBA00022840"/>
    </source>
</evidence>
<dbReference type="GO" id="GO:0030688">
    <property type="term" value="C:preribosome, small subunit precursor"/>
    <property type="evidence" value="ECO:0007669"/>
    <property type="project" value="TreeGrafter"/>
</dbReference>
<evidence type="ECO:0000256" key="6">
    <source>
        <dbReference type="ARBA" id="ARBA00022723"/>
    </source>
</evidence>
<keyword evidence="10" id="KW-0460">Magnesium</keyword>
<dbReference type="PANTHER" id="PTHR45852:SF1">
    <property type="entry name" value="SERINE_THREONINE-PROTEIN KINASE RIO2"/>
    <property type="match status" value="1"/>
</dbReference>
<evidence type="ECO:0000256" key="12">
    <source>
        <dbReference type="ARBA" id="ARBA00048679"/>
    </source>
</evidence>
<comment type="catalytic activity">
    <reaction evidence="11">
        <text>L-threonyl-[protein] + ATP = O-phospho-L-threonyl-[protein] + ADP + H(+)</text>
        <dbReference type="Rhea" id="RHEA:46608"/>
        <dbReference type="Rhea" id="RHEA-COMP:11060"/>
        <dbReference type="Rhea" id="RHEA-COMP:11605"/>
        <dbReference type="ChEBI" id="CHEBI:15378"/>
        <dbReference type="ChEBI" id="CHEBI:30013"/>
        <dbReference type="ChEBI" id="CHEBI:30616"/>
        <dbReference type="ChEBI" id="CHEBI:61977"/>
        <dbReference type="ChEBI" id="CHEBI:456216"/>
        <dbReference type="EC" id="2.7.11.1"/>
    </reaction>
</comment>
<accession>A0A7S0NH87</accession>
<dbReference type="FunFam" id="3.30.200.20:FF:000052">
    <property type="entry name" value="Serine/threonine-protein kinase RIO2"/>
    <property type="match status" value="1"/>
</dbReference>
<proteinExistence type="inferred from homology"/>
<dbReference type="InterPro" id="IPR011009">
    <property type="entry name" value="Kinase-like_dom_sf"/>
</dbReference>
<dbReference type="InterPro" id="IPR018934">
    <property type="entry name" value="RIO_dom"/>
</dbReference>
<keyword evidence="8" id="KW-0418">Kinase</keyword>
<dbReference type="GO" id="GO:0030490">
    <property type="term" value="P:maturation of SSU-rRNA"/>
    <property type="evidence" value="ECO:0007669"/>
    <property type="project" value="TreeGrafter"/>
</dbReference>
<evidence type="ECO:0000256" key="2">
    <source>
        <dbReference type="ARBA" id="ARBA00009196"/>
    </source>
</evidence>
<evidence type="ECO:0000256" key="1">
    <source>
        <dbReference type="ARBA" id="ARBA00001946"/>
    </source>
</evidence>
<evidence type="ECO:0000256" key="7">
    <source>
        <dbReference type="ARBA" id="ARBA00022741"/>
    </source>
</evidence>
<feature type="region of interest" description="Disordered" evidence="15">
    <location>
        <begin position="429"/>
        <end position="451"/>
    </location>
</feature>
<feature type="region of interest" description="Disordered" evidence="15">
    <location>
        <begin position="329"/>
        <end position="413"/>
    </location>
</feature>
<evidence type="ECO:0000256" key="11">
    <source>
        <dbReference type="ARBA" id="ARBA00047899"/>
    </source>
</evidence>
<gene>
    <name evidence="17" type="ORF">MCOM1403_LOCUS374</name>
</gene>
<dbReference type="GO" id="GO:0046872">
    <property type="term" value="F:metal ion binding"/>
    <property type="evidence" value="ECO:0007669"/>
    <property type="project" value="UniProtKB-KW"/>
</dbReference>
<dbReference type="AlphaFoldDB" id="A0A7S0NH87"/>
<dbReference type="PANTHER" id="PTHR45852">
    <property type="entry name" value="SER/THR-PROTEIN KINASE RIO2"/>
    <property type="match status" value="1"/>
</dbReference>
<dbReference type="InterPro" id="IPR000687">
    <property type="entry name" value="RIO_kinase"/>
</dbReference>
<dbReference type="EC" id="2.7.11.1" evidence="3"/>
<feature type="domain" description="RIO kinase" evidence="16">
    <location>
        <begin position="64"/>
        <end position="302"/>
    </location>
</feature>
<dbReference type="GO" id="GO:0004674">
    <property type="term" value="F:protein serine/threonine kinase activity"/>
    <property type="evidence" value="ECO:0007669"/>
    <property type="project" value="UniProtKB-KW"/>
</dbReference>
<dbReference type="Pfam" id="PF01163">
    <property type="entry name" value="RIO1"/>
    <property type="match status" value="1"/>
</dbReference>
<keyword evidence="6" id="KW-0479">Metal-binding</keyword>
<evidence type="ECO:0000256" key="4">
    <source>
        <dbReference type="ARBA" id="ARBA00022527"/>
    </source>
</evidence>
<comment type="catalytic activity">
    <reaction evidence="12">
        <text>L-seryl-[protein] + ATP = O-phospho-L-seryl-[protein] + ADP + H(+)</text>
        <dbReference type="Rhea" id="RHEA:17989"/>
        <dbReference type="Rhea" id="RHEA-COMP:9863"/>
        <dbReference type="Rhea" id="RHEA-COMP:11604"/>
        <dbReference type="ChEBI" id="CHEBI:15378"/>
        <dbReference type="ChEBI" id="CHEBI:29999"/>
        <dbReference type="ChEBI" id="CHEBI:30616"/>
        <dbReference type="ChEBI" id="CHEBI:83421"/>
        <dbReference type="ChEBI" id="CHEBI:456216"/>
        <dbReference type="EC" id="2.7.11.1"/>
    </reaction>
</comment>
<evidence type="ECO:0000256" key="8">
    <source>
        <dbReference type="ARBA" id="ARBA00022777"/>
    </source>
</evidence>
<dbReference type="Gene3D" id="1.10.10.10">
    <property type="entry name" value="Winged helix-like DNA-binding domain superfamily/Winged helix DNA-binding domain"/>
    <property type="match status" value="1"/>
</dbReference>
<name>A0A7S0NH87_MICPS</name>
<dbReference type="SUPFAM" id="SSF56112">
    <property type="entry name" value="Protein kinase-like (PK-like)"/>
    <property type="match status" value="1"/>
</dbReference>
<protein>
    <recommendedName>
        <fullName evidence="13">Serine/threonine-protein kinase RIO2</fullName>
        <ecNumber evidence="3">2.7.11.1</ecNumber>
    </recommendedName>
    <alternativeName>
        <fullName evidence="14">Serine/threonine-protein kinase rio2</fullName>
    </alternativeName>
</protein>
<dbReference type="Pfam" id="PF09202">
    <property type="entry name" value="Rio2_N"/>
    <property type="match status" value="1"/>
</dbReference>
<keyword evidence="5" id="KW-0808">Transferase</keyword>
<reference evidence="17" key="1">
    <citation type="submission" date="2021-01" db="EMBL/GenBank/DDBJ databases">
        <authorList>
            <person name="Corre E."/>
            <person name="Pelletier E."/>
            <person name="Niang G."/>
            <person name="Scheremetjew M."/>
            <person name="Finn R."/>
            <person name="Kale V."/>
            <person name="Holt S."/>
            <person name="Cochrane G."/>
            <person name="Meng A."/>
            <person name="Brown T."/>
            <person name="Cohen L."/>
        </authorList>
    </citation>
    <scope>NUCLEOTIDE SEQUENCE</scope>
    <source>
        <strain evidence="17">CCMP1723</strain>
    </source>
</reference>
<dbReference type="EMBL" id="HBEQ01000488">
    <property type="protein sequence ID" value="CAD8512949.1"/>
    <property type="molecule type" value="Transcribed_RNA"/>
</dbReference>
<dbReference type="Gene3D" id="1.10.510.10">
    <property type="entry name" value="Transferase(Phosphotransferase) domain 1"/>
    <property type="match status" value="1"/>
</dbReference>
<feature type="compositionally biased region" description="Acidic residues" evidence="15">
    <location>
        <begin position="434"/>
        <end position="451"/>
    </location>
</feature>
<feature type="compositionally biased region" description="Acidic residues" evidence="15">
    <location>
        <begin position="392"/>
        <end position="413"/>
    </location>
</feature>
<sequence length="559" mass="61305">MKFDVEVFRYIEKDAWRVLVSVEMGMKNHELVPVELINAISGLKHGGAFKFIRDLLKHKLVHHDNSKYDAYRLTPLGYDYLAIKAFVNRGAIEGVGRRIGVGKESDVYEVVTEEGETLALKLHRLGRTSFRAVKSKRDYIKKTTTHTNWLYLSRLAALKEHAFMKALGDNGFPVPVAVDVNRHAVLMSIVDGYPLTQVGPSRLKTGAVGRVYRQCMDQLENLARHGLVHCDFNEFNIMVNPETTNITVIDFPQMVSTKHPNAEELFVRDLKCLHKFFLRRFDYRASEDTDGRQDPVFFEIAGGGVGHGAGEGAEKSLDVSLRASGFTQKQSKELEEYQAAKEAEVSGDGGDDDDGDDEHDDDEDDDSELDDDDDDDDDDDERGNRFGRVERGDEEVEEVLGEFDVEDDGEDDPEAEAAAMAAVARLYGGAAAEAADDDDDEDDDDDDDEDQTVLPDCLLIDFFIASKASNASSGFPARTAASMSRTNVLLLGAIAPSSVMAWYISNACSALGCGAAAHASSSELYVDFLGRKPSARMRAKTSSATSAIPPALTAASVAS</sequence>
<dbReference type="GO" id="GO:0005634">
    <property type="term" value="C:nucleus"/>
    <property type="evidence" value="ECO:0007669"/>
    <property type="project" value="TreeGrafter"/>
</dbReference>
<dbReference type="InterPro" id="IPR015285">
    <property type="entry name" value="RIO2_wHTH_N"/>
</dbReference>
<organism evidence="17">
    <name type="scientific">Micromonas pusilla</name>
    <name type="common">Picoplanktonic green alga</name>
    <name type="synonym">Chromulina pusilla</name>
    <dbReference type="NCBI Taxonomy" id="38833"/>
    <lineage>
        <taxon>Eukaryota</taxon>
        <taxon>Viridiplantae</taxon>
        <taxon>Chlorophyta</taxon>
        <taxon>Mamiellophyceae</taxon>
        <taxon>Mamiellales</taxon>
        <taxon>Mamiellaceae</taxon>
        <taxon>Micromonas</taxon>
    </lineage>
</organism>
<dbReference type="InterPro" id="IPR030484">
    <property type="entry name" value="Rio2"/>
</dbReference>
<dbReference type="CDD" id="cd05144">
    <property type="entry name" value="RIO2_C"/>
    <property type="match status" value="1"/>
</dbReference>
<dbReference type="FunFam" id="1.10.10.10:FF:000053">
    <property type="entry name" value="Serine/threonine-protein kinase RIO2"/>
    <property type="match status" value="1"/>
</dbReference>
<feature type="compositionally biased region" description="Acidic residues" evidence="15">
    <location>
        <begin position="349"/>
        <end position="381"/>
    </location>
</feature>
<keyword evidence="9" id="KW-0067">ATP-binding</keyword>
<dbReference type="SMART" id="SM00090">
    <property type="entry name" value="RIO"/>
    <property type="match status" value="1"/>
</dbReference>
<evidence type="ECO:0000256" key="15">
    <source>
        <dbReference type="SAM" id="MobiDB-lite"/>
    </source>
</evidence>
<feature type="compositionally biased region" description="Basic and acidic residues" evidence="15">
    <location>
        <begin position="330"/>
        <end position="344"/>
    </location>
</feature>
<evidence type="ECO:0000313" key="17">
    <source>
        <dbReference type="EMBL" id="CAD8512949.1"/>
    </source>
</evidence>
<dbReference type="InterPro" id="IPR036388">
    <property type="entry name" value="WH-like_DNA-bd_sf"/>
</dbReference>
<evidence type="ECO:0000256" key="14">
    <source>
        <dbReference type="ARBA" id="ARBA00068837"/>
    </source>
</evidence>
<evidence type="ECO:0000256" key="10">
    <source>
        <dbReference type="ARBA" id="ARBA00022842"/>
    </source>
</evidence>
<keyword evidence="7" id="KW-0547">Nucleotide-binding</keyword>
<dbReference type="Gene3D" id="3.30.200.20">
    <property type="entry name" value="Phosphorylase Kinase, domain 1"/>
    <property type="match status" value="1"/>
</dbReference>
<evidence type="ECO:0000259" key="16">
    <source>
        <dbReference type="SMART" id="SM00090"/>
    </source>
</evidence>